<dbReference type="EMBL" id="KY774314">
    <property type="protein sequence ID" value="ART30829.1"/>
    <property type="molecule type" value="Genomic_DNA"/>
</dbReference>
<organism evidence="1">
    <name type="scientific">Utricularia reniformis</name>
    <dbReference type="NCBI Taxonomy" id="192314"/>
    <lineage>
        <taxon>Eukaryota</taxon>
        <taxon>Viridiplantae</taxon>
        <taxon>Streptophyta</taxon>
        <taxon>Embryophyta</taxon>
        <taxon>Tracheophyta</taxon>
        <taxon>Spermatophyta</taxon>
        <taxon>Magnoliopsida</taxon>
        <taxon>eudicotyledons</taxon>
        <taxon>Gunneridae</taxon>
        <taxon>Pentapetalae</taxon>
        <taxon>asterids</taxon>
        <taxon>lamiids</taxon>
        <taxon>Lamiales</taxon>
        <taxon>Lentibulariaceae</taxon>
        <taxon>Utricularia</taxon>
    </lineage>
</organism>
<geneLocation type="mitochondrion" evidence="1"/>
<gene>
    <name evidence="1" type="ORF">AEK19_MT0573</name>
</gene>
<evidence type="ECO:0000313" key="1">
    <source>
        <dbReference type="EMBL" id="ART30829.1"/>
    </source>
</evidence>
<sequence length="46" mass="5624">MERFWLERPSTTRRREQVSLYKPCTLVKLSKVIKFRCNLLLSRNIL</sequence>
<dbReference type="AlphaFoldDB" id="A0A1Y0B0B4"/>
<reference evidence="1" key="1">
    <citation type="submission" date="2017-03" db="EMBL/GenBank/DDBJ databases">
        <title>The mitochondrial genome of the carnivorous plant Utricularia reniformis (Lentibulariaceae): structure, comparative analysis and evolutionary landmarks.</title>
        <authorList>
            <person name="Silva S.R."/>
            <person name="Alvarenga D.O."/>
            <person name="Michael T.P."/>
            <person name="Miranda V.F.O."/>
            <person name="Varani A.M."/>
        </authorList>
    </citation>
    <scope>NUCLEOTIDE SEQUENCE</scope>
</reference>
<proteinExistence type="predicted"/>
<keyword evidence="1" id="KW-0496">Mitochondrion</keyword>
<protein>
    <submittedName>
        <fullName evidence="1">Uncharacterized protein</fullName>
    </submittedName>
</protein>
<name>A0A1Y0B0B4_9LAMI</name>
<accession>A0A1Y0B0B4</accession>